<dbReference type="Gene3D" id="1.10.10.10">
    <property type="entry name" value="Winged helix-like DNA-binding domain superfamily/Winged helix DNA-binding domain"/>
    <property type="match status" value="1"/>
</dbReference>
<gene>
    <name evidence="1" type="ORF">ACE3NQ_15500</name>
</gene>
<evidence type="ECO:0000313" key="1">
    <source>
        <dbReference type="EMBL" id="MFB5682331.1"/>
    </source>
</evidence>
<name>A0ABV5BCS5_9BACL</name>
<proteinExistence type="predicted"/>
<dbReference type="Proteomes" id="UP001580407">
    <property type="component" value="Unassembled WGS sequence"/>
</dbReference>
<evidence type="ECO:0000313" key="2">
    <source>
        <dbReference type="Proteomes" id="UP001580407"/>
    </source>
</evidence>
<dbReference type="RefSeq" id="WP_375526083.1">
    <property type="nucleotide sequence ID" value="NZ_JBHILM010000016.1"/>
</dbReference>
<dbReference type="InterPro" id="IPR036388">
    <property type="entry name" value="WH-like_DNA-bd_sf"/>
</dbReference>
<accession>A0ABV5BCS5</accession>
<dbReference type="EMBL" id="JBHILM010000016">
    <property type="protein sequence ID" value="MFB5682331.1"/>
    <property type="molecule type" value="Genomic_DNA"/>
</dbReference>
<evidence type="ECO:0008006" key="3">
    <source>
        <dbReference type="Google" id="ProtNLM"/>
    </source>
</evidence>
<protein>
    <recommendedName>
        <fullName evidence="3">MarR family transcriptional regulator</fullName>
    </recommendedName>
</protein>
<dbReference type="SUPFAM" id="SSF46785">
    <property type="entry name" value="Winged helix' DNA-binding domain"/>
    <property type="match status" value="1"/>
</dbReference>
<comment type="caution">
    <text evidence="1">The sequence shown here is derived from an EMBL/GenBank/DDBJ whole genome shotgun (WGS) entry which is preliminary data.</text>
</comment>
<dbReference type="InterPro" id="IPR036390">
    <property type="entry name" value="WH_DNA-bd_sf"/>
</dbReference>
<sequence>MEQIKFKEVAESLRQYRRAELRDFEDEIGINPVDKIYVDPLPGDAVLNSVLSSNTTFLLGRKGTGKSTVFTKAQLSMREKRKVITVYLDVKSLYDIIPTLHTSEEVAVKENISEAAFRAHILRKSLLGQVISELLREIGITCENLSLVERWMGKKKQYDELRSSLEKIQARVKNTKLETHELPILQKITTQIRAKKQTESSLTASTKGASQFQINSNGLPAGGISGEATLSDFDKSLDDNEIYNEYSDIVYKSFPFSEIISEIQVLLSECGLSKLVIFLDDFSELTFVDQRLFVDVILSPLNNSSNEAIKLKIAGYPGRVYFGKIDPNKVDTLSLDFSELYEATEVQEMERSAIDYTTRLLETRFKSFNLVSEDFFDCSSTTMDEYYRLLFQASFNVPRIIGHLLHYCYLDRVSKGQRINLQAIRLASRKYYEQTVNLYFDKLNRFALEPFENKLDRYNQKALLDTIIKEARETKKRISSGDIGGNYFSDITNPPTSHFIVMPKLGDFFASLESNFLLSKYKNTRDKDGQQVIVYALYYGLVESERMSWGYPQGRKYRNYFVQRCFEYTRAVHDYLSSNQTIKCNNCGSCYPLEKQDSFEMFHWKCPECSVGLCSIVYISDNFKEEVIELDQDIMLDPIELEILTVLQTEKRKMRAGEISPLIDSTHQMVGKRTSKLQEMGLVEKTRDENDGKTKNEITTRAERIYFT</sequence>
<reference evidence="1 2" key="1">
    <citation type="submission" date="2024-09" db="EMBL/GenBank/DDBJ databases">
        <authorList>
            <person name="Ruan L."/>
        </authorList>
    </citation>
    <scope>NUCLEOTIDE SEQUENCE [LARGE SCALE GENOMIC DNA]</scope>
    <source>
        <strain evidence="1 2">D33</strain>
    </source>
</reference>
<organism evidence="1 2">
    <name type="scientific">Paenibacillus terreus</name>
    <dbReference type="NCBI Taxonomy" id="1387834"/>
    <lineage>
        <taxon>Bacteria</taxon>
        <taxon>Bacillati</taxon>
        <taxon>Bacillota</taxon>
        <taxon>Bacilli</taxon>
        <taxon>Bacillales</taxon>
        <taxon>Paenibacillaceae</taxon>
        <taxon>Paenibacillus</taxon>
    </lineage>
</organism>
<keyword evidence="2" id="KW-1185">Reference proteome</keyword>